<reference evidence="7 8" key="1">
    <citation type="submission" date="2023-05" db="EMBL/GenBank/DDBJ databases">
        <title>Draft genome sequence of Streptomyces sp. B-S-A12 isolated from a cave soil in Thailand.</title>
        <authorList>
            <person name="Chamroensaksri N."/>
            <person name="Muangham S."/>
        </authorList>
    </citation>
    <scope>NUCLEOTIDE SEQUENCE [LARGE SCALE GENOMIC DNA]</scope>
    <source>
        <strain evidence="7 8">B-S-A12</strain>
    </source>
</reference>
<dbReference type="InterPro" id="IPR039538">
    <property type="entry name" value="BetI_C"/>
</dbReference>
<dbReference type="Pfam" id="PF13977">
    <property type="entry name" value="TetR_C_6"/>
    <property type="match status" value="1"/>
</dbReference>
<keyword evidence="4" id="KW-0804">Transcription</keyword>
<evidence type="ECO:0000313" key="7">
    <source>
        <dbReference type="EMBL" id="MDI3417052.1"/>
    </source>
</evidence>
<dbReference type="SUPFAM" id="SSF46689">
    <property type="entry name" value="Homeodomain-like"/>
    <property type="match status" value="1"/>
</dbReference>
<keyword evidence="3 5" id="KW-0238">DNA-binding</keyword>
<protein>
    <submittedName>
        <fullName evidence="7">Helix-turn-helix domain-containing protein</fullName>
    </submittedName>
</protein>
<name>A0ABT6SN75_9ACTN</name>
<evidence type="ECO:0000313" key="8">
    <source>
        <dbReference type="Proteomes" id="UP001237105"/>
    </source>
</evidence>
<feature type="DNA-binding region" description="H-T-H motif" evidence="5">
    <location>
        <begin position="26"/>
        <end position="45"/>
    </location>
</feature>
<accession>A0ABT6SN75</accession>
<proteinExistence type="predicted"/>
<dbReference type="PRINTS" id="PR00455">
    <property type="entry name" value="HTHTETR"/>
</dbReference>
<dbReference type="EMBL" id="JASCIS010000001">
    <property type="protein sequence ID" value="MDI3417052.1"/>
    <property type="molecule type" value="Genomic_DNA"/>
</dbReference>
<dbReference type="SUPFAM" id="SSF48498">
    <property type="entry name" value="Tetracyclin repressor-like, C-terminal domain"/>
    <property type="match status" value="1"/>
</dbReference>
<dbReference type="InterPro" id="IPR050109">
    <property type="entry name" value="HTH-type_TetR-like_transc_reg"/>
</dbReference>
<dbReference type="PROSITE" id="PS50977">
    <property type="entry name" value="HTH_TETR_2"/>
    <property type="match status" value="1"/>
</dbReference>
<keyword evidence="8" id="KW-1185">Reference proteome</keyword>
<dbReference type="PANTHER" id="PTHR30055">
    <property type="entry name" value="HTH-TYPE TRANSCRIPTIONAL REGULATOR RUTR"/>
    <property type="match status" value="1"/>
</dbReference>
<dbReference type="InterPro" id="IPR036271">
    <property type="entry name" value="Tet_transcr_reg_TetR-rel_C_sf"/>
</dbReference>
<evidence type="ECO:0000256" key="1">
    <source>
        <dbReference type="ARBA" id="ARBA00022491"/>
    </source>
</evidence>
<dbReference type="RefSeq" id="WP_282532983.1">
    <property type="nucleotide sequence ID" value="NZ_JASCIS010000001.1"/>
</dbReference>
<sequence length="205" mass="22397">MGTDRRAAILEAAAGVIARRGVRGLRVADIAADAGVSTALVYYHFKGRADILRRTLELISDRAQRYTADQARTEVATGRVRAARPPRSPRRELERALLLELQDRAEVRENSTAWGELCATAVFDPELRTALSDARLCWIDALVETLGRSHGNAPPTALTAAAERLTATLEGLSTRWLGGILPLPHARELLREAVAVELAHLRHAT</sequence>
<evidence type="ECO:0000256" key="4">
    <source>
        <dbReference type="ARBA" id="ARBA00023163"/>
    </source>
</evidence>
<dbReference type="InterPro" id="IPR001647">
    <property type="entry name" value="HTH_TetR"/>
</dbReference>
<dbReference type="Gene3D" id="1.10.357.10">
    <property type="entry name" value="Tetracycline Repressor, domain 2"/>
    <property type="match status" value="1"/>
</dbReference>
<dbReference type="Pfam" id="PF00440">
    <property type="entry name" value="TetR_N"/>
    <property type="match status" value="1"/>
</dbReference>
<feature type="domain" description="HTH tetR-type" evidence="6">
    <location>
        <begin position="3"/>
        <end position="63"/>
    </location>
</feature>
<gene>
    <name evidence="7" type="ORF">QIT00_00500</name>
</gene>
<dbReference type="PANTHER" id="PTHR30055:SF234">
    <property type="entry name" value="HTH-TYPE TRANSCRIPTIONAL REGULATOR BETI"/>
    <property type="match status" value="1"/>
</dbReference>
<evidence type="ECO:0000256" key="2">
    <source>
        <dbReference type="ARBA" id="ARBA00023015"/>
    </source>
</evidence>
<keyword evidence="1" id="KW-0678">Repressor</keyword>
<evidence type="ECO:0000256" key="5">
    <source>
        <dbReference type="PROSITE-ProRule" id="PRU00335"/>
    </source>
</evidence>
<evidence type="ECO:0000259" key="6">
    <source>
        <dbReference type="PROSITE" id="PS50977"/>
    </source>
</evidence>
<keyword evidence="2" id="KW-0805">Transcription regulation</keyword>
<organism evidence="7 8">
    <name type="scientific">Streptomyces luteolus</name>
    <dbReference type="NCBI Taxonomy" id="3043615"/>
    <lineage>
        <taxon>Bacteria</taxon>
        <taxon>Bacillati</taxon>
        <taxon>Actinomycetota</taxon>
        <taxon>Actinomycetes</taxon>
        <taxon>Kitasatosporales</taxon>
        <taxon>Streptomycetaceae</taxon>
        <taxon>Streptomyces</taxon>
    </lineage>
</organism>
<dbReference type="InterPro" id="IPR009057">
    <property type="entry name" value="Homeodomain-like_sf"/>
</dbReference>
<comment type="caution">
    <text evidence="7">The sequence shown here is derived from an EMBL/GenBank/DDBJ whole genome shotgun (WGS) entry which is preliminary data.</text>
</comment>
<dbReference type="Proteomes" id="UP001237105">
    <property type="component" value="Unassembled WGS sequence"/>
</dbReference>
<evidence type="ECO:0000256" key="3">
    <source>
        <dbReference type="ARBA" id="ARBA00023125"/>
    </source>
</evidence>